<proteinExistence type="predicted"/>
<feature type="domain" description="Ig-like" evidence="4">
    <location>
        <begin position="9"/>
        <end position="105"/>
    </location>
</feature>
<reference evidence="6" key="1">
    <citation type="submission" date="2025-08" db="UniProtKB">
        <authorList>
            <consortium name="RefSeq"/>
        </authorList>
    </citation>
    <scope>IDENTIFICATION</scope>
</reference>
<dbReference type="Gene3D" id="2.60.40.10">
    <property type="entry name" value="Immunoglobulins"/>
    <property type="match status" value="2"/>
</dbReference>
<evidence type="ECO:0000259" key="4">
    <source>
        <dbReference type="PROSITE" id="PS50835"/>
    </source>
</evidence>
<evidence type="ECO:0000256" key="1">
    <source>
        <dbReference type="ARBA" id="ARBA00022729"/>
    </source>
</evidence>
<dbReference type="InterPro" id="IPR013783">
    <property type="entry name" value="Ig-like_fold"/>
</dbReference>
<name>A0ABM1EPV0_PRICU</name>
<dbReference type="Pfam" id="PF07679">
    <property type="entry name" value="I-set"/>
    <property type="match status" value="2"/>
</dbReference>
<dbReference type="InterPro" id="IPR003598">
    <property type="entry name" value="Ig_sub2"/>
</dbReference>
<dbReference type="SMART" id="SM00408">
    <property type="entry name" value="IGc2"/>
    <property type="match status" value="2"/>
</dbReference>
<dbReference type="InterPro" id="IPR003599">
    <property type="entry name" value="Ig_sub"/>
</dbReference>
<dbReference type="SUPFAM" id="SSF48726">
    <property type="entry name" value="Immunoglobulin"/>
    <property type="match status" value="2"/>
</dbReference>
<accession>A0ABM1EPV0</accession>
<keyword evidence="5" id="KW-1185">Reference proteome</keyword>
<dbReference type="PROSITE" id="PS50835">
    <property type="entry name" value="IG_LIKE"/>
    <property type="match status" value="2"/>
</dbReference>
<gene>
    <name evidence="6" type="primary">LOC106814417</name>
</gene>
<dbReference type="InterPro" id="IPR050958">
    <property type="entry name" value="Cell_Adh-Cytoskel_Orgn"/>
</dbReference>
<evidence type="ECO:0000256" key="2">
    <source>
        <dbReference type="ARBA" id="ARBA00023157"/>
    </source>
</evidence>
<keyword evidence="1" id="KW-0732">Signal</keyword>
<dbReference type="Proteomes" id="UP000695022">
    <property type="component" value="Unplaced"/>
</dbReference>
<evidence type="ECO:0000313" key="5">
    <source>
        <dbReference type="Proteomes" id="UP000695022"/>
    </source>
</evidence>
<dbReference type="InterPro" id="IPR036179">
    <property type="entry name" value="Ig-like_dom_sf"/>
</dbReference>
<keyword evidence="3" id="KW-0393">Immunoglobulin domain</keyword>
<dbReference type="RefSeq" id="XP_014674221.1">
    <property type="nucleotide sequence ID" value="XM_014818735.1"/>
</dbReference>
<organism evidence="5 6">
    <name type="scientific">Priapulus caudatus</name>
    <name type="common">Priapulid worm</name>
    <dbReference type="NCBI Taxonomy" id="37621"/>
    <lineage>
        <taxon>Eukaryota</taxon>
        <taxon>Metazoa</taxon>
        <taxon>Ecdysozoa</taxon>
        <taxon>Scalidophora</taxon>
        <taxon>Priapulida</taxon>
        <taxon>Priapulimorpha</taxon>
        <taxon>Priapulimorphida</taxon>
        <taxon>Priapulidae</taxon>
        <taxon>Priapulus</taxon>
    </lineage>
</organism>
<dbReference type="GeneID" id="106814417"/>
<dbReference type="InterPro" id="IPR013098">
    <property type="entry name" value="Ig_I-set"/>
</dbReference>
<evidence type="ECO:0000313" key="6">
    <source>
        <dbReference type="RefSeq" id="XP_014674221.1"/>
    </source>
</evidence>
<keyword evidence="2" id="KW-1015">Disulfide bond</keyword>
<dbReference type="PANTHER" id="PTHR45080:SF8">
    <property type="entry name" value="IG-LIKE DOMAIN-CONTAINING PROTEIN"/>
    <property type="match status" value="1"/>
</dbReference>
<feature type="domain" description="Ig-like" evidence="4">
    <location>
        <begin position="117"/>
        <end position="210"/>
    </location>
</feature>
<dbReference type="PANTHER" id="PTHR45080">
    <property type="entry name" value="CONTACTIN 5"/>
    <property type="match status" value="1"/>
</dbReference>
<protein>
    <submittedName>
        <fullName evidence="6">Twitchin-like</fullName>
    </submittedName>
</protein>
<dbReference type="InterPro" id="IPR007110">
    <property type="entry name" value="Ig-like_dom"/>
</dbReference>
<dbReference type="SMART" id="SM00409">
    <property type="entry name" value="IG"/>
    <property type="match status" value="2"/>
</dbReference>
<sequence>MGDQPDAAPKFFKDPVMRDESERMVMVCAITGKPEPKVTWLHGEHEVKKDKKVKIDKDKEKDKEKGETYWEHTLVIMEPKKENAGKYKCVAKNELGELTANFTLSIGAPDGSGDITPEFVGKPEIVQGDKKITLQCKVKARPEPEVKWSRDDNEVKEDSRVKLTKTKEKDQADVYLLKLEITDPAKPDGGKYKCNASNKYGVLNANLSINYG</sequence>
<evidence type="ECO:0000256" key="3">
    <source>
        <dbReference type="ARBA" id="ARBA00023319"/>
    </source>
</evidence>